<dbReference type="EMBL" id="KV722720">
    <property type="protein sequence ID" value="OCH84120.1"/>
    <property type="molecule type" value="Genomic_DNA"/>
</dbReference>
<organism evidence="2 3">
    <name type="scientific">Obba rivulosa</name>
    <dbReference type="NCBI Taxonomy" id="1052685"/>
    <lineage>
        <taxon>Eukaryota</taxon>
        <taxon>Fungi</taxon>
        <taxon>Dikarya</taxon>
        <taxon>Basidiomycota</taxon>
        <taxon>Agaricomycotina</taxon>
        <taxon>Agaricomycetes</taxon>
        <taxon>Polyporales</taxon>
        <taxon>Gelatoporiaceae</taxon>
        <taxon>Obba</taxon>
    </lineage>
</organism>
<feature type="region of interest" description="Disordered" evidence="1">
    <location>
        <begin position="85"/>
        <end position="111"/>
    </location>
</feature>
<sequence length="184" mass="20352">MNAQWHESSTSFRDKGRLQCGSWALHTWCDRGCIFRPCTTRTRAMSLKIRLVGIVGRKYVYKVERDDGCVPRAVPDRLRHVLGASISPQTRRGRGGPVRAGASRKTASSSLPNPRRNLLWILEHNAGCLGDLHRIKGLRARPKGLVMRTLKATVTRACFCRGVTQVVCSVFKRASGTKSAAPAV</sequence>
<keyword evidence="3" id="KW-1185">Reference proteome</keyword>
<protein>
    <submittedName>
        <fullName evidence="2">Uncharacterized protein</fullName>
    </submittedName>
</protein>
<evidence type="ECO:0000256" key="1">
    <source>
        <dbReference type="SAM" id="MobiDB-lite"/>
    </source>
</evidence>
<gene>
    <name evidence="2" type="ORF">OBBRIDRAFT_438178</name>
</gene>
<evidence type="ECO:0000313" key="2">
    <source>
        <dbReference type="EMBL" id="OCH84120.1"/>
    </source>
</evidence>
<dbReference type="AlphaFoldDB" id="A0A8E2ARY5"/>
<proteinExistence type="predicted"/>
<reference evidence="2 3" key="1">
    <citation type="submission" date="2016-07" db="EMBL/GenBank/DDBJ databases">
        <title>Draft genome of the white-rot fungus Obba rivulosa 3A-2.</title>
        <authorList>
            <consortium name="DOE Joint Genome Institute"/>
            <person name="Miettinen O."/>
            <person name="Riley R."/>
            <person name="Acob R."/>
            <person name="Barry K."/>
            <person name="Cullen D."/>
            <person name="De Vries R."/>
            <person name="Hainaut M."/>
            <person name="Hatakka A."/>
            <person name="Henrissat B."/>
            <person name="Hilden K."/>
            <person name="Kuo R."/>
            <person name="Labutti K."/>
            <person name="Lipzen A."/>
            <person name="Makela M.R."/>
            <person name="Sandor L."/>
            <person name="Spatafora J.W."/>
            <person name="Grigoriev I.V."/>
            <person name="Hibbett D.S."/>
        </authorList>
    </citation>
    <scope>NUCLEOTIDE SEQUENCE [LARGE SCALE GENOMIC DNA]</scope>
    <source>
        <strain evidence="2 3">3A-2</strain>
    </source>
</reference>
<name>A0A8E2ARY5_9APHY</name>
<evidence type="ECO:0000313" key="3">
    <source>
        <dbReference type="Proteomes" id="UP000250043"/>
    </source>
</evidence>
<dbReference type="Proteomes" id="UP000250043">
    <property type="component" value="Unassembled WGS sequence"/>
</dbReference>
<accession>A0A8E2ARY5</accession>